<dbReference type="EMBL" id="NESQ01000041">
    <property type="protein sequence ID" value="PUU81752.1"/>
    <property type="molecule type" value="Genomic_DNA"/>
</dbReference>
<name>A0A2T7A1Y4_TUBBO</name>
<organism evidence="1 2">
    <name type="scientific">Tuber borchii</name>
    <name type="common">White truffle</name>
    <dbReference type="NCBI Taxonomy" id="42251"/>
    <lineage>
        <taxon>Eukaryota</taxon>
        <taxon>Fungi</taxon>
        <taxon>Dikarya</taxon>
        <taxon>Ascomycota</taxon>
        <taxon>Pezizomycotina</taxon>
        <taxon>Pezizomycetes</taxon>
        <taxon>Pezizales</taxon>
        <taxon>Tuberaceae</taxon>
        <taxon>Tuber</taxon>
    </lineage>
</organism>
<reference evidence="1 2" key="1">
    <citation type="submission" date="2017-04" db="EMBL/GenBank/DDBJ databases">
        <title>Draft genome sequence of Tuber borchii Vittad., a whitish edible truffle.</title>
        <authorList>
            <consortium name="DOE Joint Genome Institute"/>
            <person name="Murat C."/>
            <person name="Kuo A."/>
            <person name="Barry K.W."/>
            <person name="Clum A."/>
            <person name="Dockter R.B."/>
            <person name="Fauchery L."/>
            <person name="Iotti M."/>
            <person name="Kohler A."/>
            <person name="Labutti K."/>
            <person name="Lindquist E.A."/>
            <person name="Lipzen A."/>
            <person name="Ohm R.A."/>
            <person name="Wang M."/>
            <person name="Grigoriev I.V."/>
            <person name="Zambonelli A."/>
            <person name="Martin F.M."/>
        </authorList>
    </citation>
    <scope>NUCLEOTIDE SEQUENCE [LARGE SCALE GENOMIC DNA]</scope>
    <source>
        <strain evidence="1 2">Tbo3840</strain>
    </source>
</reference>
<keyword evidence="2" id="KW-1185">Reference proteome</keyword>
<sequence>MRSQCQRMLRAKYPRPLTYLPVSSLGGEPPLLEYIKTRTQPIPFSSKFSQKLSIPIPRSIPVLSFPIKALANRRHHRGVFWEYNLQCLWHEVNHYSRFSQSHNWLLCYYWYCAFNGTTPLRFCAHGLGCDFVKKHSSGTVPCSTGLELRVLRVVSYSGS</sequence>
<gene>
    <name evidence="1" type="ORF">B9Z19DRAFT_574306</name>
</gene>
<dbReference type="AlphaFoldDB" id="A0A2T7A1Y4"/>
<evidence type="ECO:0000313" key="1">
    <source>
        <dbReference type="EMBL" id="PUU81752.1"/>
    </source>
</evidence>
<dbReference type="Proteomes" id="UP000244722">
    <property type="component" value="Unassembled WGS sequence"/>
</dbReference>
<evidence type="ECO:0000313" key="2">
    <source>
        <dbReference type="Proteomes" id="UP000244722"/>
    </source>
</evidence>
<proteinExistence type="predicted"/>
<protein>
    <submittedName>
        <fullName evidence="1">Uncharacterized protein</fullName>
    </submittedName>
</protein>
<comment type="caution">
    <text evidence="1">The sequence shown here is derived from an EMBL/GenBank/DDBJ whole genome shotgun (WGS) entry which is preliminary data.</text>
</comment>
<accession>A0A2T7A1Y4</accession>